<dbReference type="InterPro" id="IPR027417">
    <property type="entry name" value="P-loop_NTPase"/>
</dbReference>
<proteinExistence type="predicted"/>
<dbReference type="Pfam" id="PF13401">
    <property type="entry name" value="AAA_22"/>
    <property type="match status" value="1"/>
</dbReference>
<dbReference type="Proteomes" id="UP000194761">
    <property type="component" value="Unassembled WGS sequence"/>
</dbReference>
<gene>
    <name evidence="2" type="ORF">CA984_00325</name>
</gene>
<reference evidence="2 3" key="1">
    <citation type="submission" date="2017-05" db="EMBL/GenBank/DDBJ databases">
        <title>Biotechnological potential of actinobacteria isolated from South African environments.</title>
        <authorList>
            <person name="Le Roes-Hill M."/>
            <person name="Prins A."/>
            <person name="Durrell K.A."/>
        </authorList>
    </citation>
    <scope>NUCLEOTIDE SEQUENCE [LARGE SCALE GENOMIC DNA]</scope>
    <source>
        <strain evidence="2">M26</strain>
    </source>
</reference>
<evidence type="ECO:0000313" key="3">
    <source>
        <dbReference type="Proteomes" id="UP000194761"/>
    </source>
</evidence>
<dbReference type="EMBL" id="NGFP01000001">
    <property type="protein sequence ID" value="OUD00117.1"/>
    <property type="molecule type" value="Genomic_DNA"/>
</dbReference>
<keyword evidence="3" id="KW-1185">Reference proteome</keyword>
<dbReference type="InterPro" id="IPR049945">
    <property type="entry name" value="AAA_22"/>
</dbReference>
<evidence type="ECO:0000313" key="2">
    <source>
        <dbReference type="EMBL" id="OUD00117.1"/>
    </source>
</evidence>
<dbReference type="GO" id="GO:0016887">
    <property type="term" value="F:ATP hydrolysis activity"/>
    <property type="evidence" value="ECO:0007669"/>
    <property type="project" value="InterPro"/>
</dbReference>
<dbReference type="Gene3D" id="3.40.50.300">
    <property type="entry name" value="P-loop containing nucleotide triphosphate hydrolases"/>
    <property type="match status" value="1"/>
</dbReference>
<protein>
    <recommendedName>
        <fullName evidence="1">ORC1/DEAH AAA+ ATPase domain-containing protein</fullName>
    </recommendedName>
</protein>
<name>A0A243RY62_9ACTN</name>
<organism evidence="2 3">
    <name type="scientific">Streptosporangium minutum</name>
    <dbReference type="NCBI Taxonomy" id="569862"/>
    <lineage>
        <taxon>Bacteria</taxon>
        <taxon>Bacillati</taxon>
        <taxon>Actinomycetota</taxon>
        <taxon>Actinomycetes</taxon>
        <taxon>Streptosporangiales</taxon>
        <taxon>Streptosporangiaceae</taxon>
        <taxon>Streptosporangium</taxon>
    </lineage>
</organism>
<comment type="caution">
    <text evidence="2">The sequence shown here is derived from an EMBL/GenBank/DDBJ whole genome shotgun (WGS) entry which is preliminary data.</text>
</comment>
<evidence type="ECO:0000259" key="1">
    <source>
        <dbReference type="Pfam" id="PF13401"/>
    </source>
</evidence>
<feature type="domain" description="ORC1/DEAH AAA+ ATPase" evidence="1">
    <location>
        <begin position="308"/>
        <end position="419"/>
    </location>
</feature>
<dbReference type="AlphaFoldDB" id="A0A243RY62"/>
<accession>A0A243RY62</accession>
<sequence length="544" mass="58565">MGAPESNAGDDFHFWWSGTRVLELIEPGTDKTVVVIEGLSHVDDPDESYEAVDVAEYFGGDTLEAASAVNLSQLKYSTKHPGTAWTVSRLCEKRTRRPANGGSSSTRSVIADLAGVYLQLLKKLDRSEIQRKVYIHLVSNQPGNPLVQEAVASAAHWARSRRPGEGRPALLKALTDPQHADVVKRLSDAVGQVLTSEQFCDFLAVLDLSRTGSLGRAALARGVRARAASLTPGRDDESALRLFELVRREALPESTRRGIRAEDVLAALGLADPLDLYPASARLTPLDNPLPAPGARVIAETLLAHPGAIVVAHGPAGAGKTTAIRQLGDHLPSGSVVTLFDCYGGGEYLSSGEERHTPQRFITQTINDLARQCGSPFLIRPPAADEELWRRLGRALEDAVKALDPGAVLVLAVDAADNAAFAAHKRGDRGFLAGLTGLPLPSRATVVLTTRSHRVKSLDASGAPQVELAPFDQTTSTAHMRRYRSDASPADATAFHHRTDGNPRAQYYALTQAETNKWEMTALLESCARTPSPCSRCCLSRHCR</sequence>
<dbReference type="SUPFAM" id="SSF52540">
    <property type="entry name" value="P-loop containing nucleoside triphosphate hydrolases"/>
    <property type="match status" value="1"/>
</dbReference>